<dbReference type="InterPro" id="IPR050739">
    <property type="entry name" value="MFP"/>
</dbReference>
<dbReference type="Proteomes" id="UP000175707">
    <property type="component" value="Unassembled WGS sequence"/>
</dbReference>
<name>A0A1E7Z044_9PROT</name>
<comment type="subcellular location">
    <subcellularLocation>
        <location evidence="1">Cell envelope</location>
    </subcellularLocation>
</comment>
<keyword evidence="3" id="KW-0472">Membrane</keyword>
<reference evidence="8 9" key="1">
    <citation type="submission" date="2016-06" db="EMBL/GenBank/DDBJ databases">
        <title>Gene turnover analysis identifies the evolutionary adaptation of the extremophile Acidithiobacillus caldus.</title>
        <authorList>
            <person name="Zhang X."/>
        </authorList>
    </citation>
    <scope>NUCLEOTIDE SEQUENCE [LARGE SCALE GENOMIC DNA]</scope>
    <source>
        <strain evidence="6 8">DX</strain>
        <strain evidence="7 9">S1</strain>
    </source>
</reference>
<evidence type="ECO:0000256" key="3">
    <source>
        <dbReference type="SAM" id="Phobius"/>
    </source>
</evidence>
<dbReference type="Gene3D" id="1.10.287.470">
    <property type="entry name" value="Helix hairpin bin"/>
    <property type="match status" value="1"/>
</dbReference>
<evidence type="ECO:0000313" key="6">
    <source>
        <dbReference type="EMBL" id="OFC33355.1"/>
    </source>
</evidence>
<evidence type="ECO:0000313" key="8">
    <source>
        <dbReference type="Proteomes" id="UP000175616"/>
    </source>
</evidence>
<dbReference type="Gene3D" id="2.40.30.170">
    <property type="match status" value="1"/>
</dbReference>
<proteinExistence type="predicted"/>
<keyword evidence="3" id="KW-1133">Transmembrane helix</keyword>
<gene>
    <name evidence="6" type="ORF">BAE27_09850</name>
    <name evidence="7" type="ORF">BAE30_03025</name>
</gene>
<feature type="transmembrane region" description="Helical" evidence="3">
    <location>
        <begin position="19"/>
        <end position="39"/>
    </location>
</feature>
<evidence type="ECO:0000256" key="1">
    <source>
        <dbReference type="ARBA" id="ARBA00004196"/>
    </source>
</evidence>
<dbReference type="GO" id="GO:0055085">
    <property type="term" value="P:transmembrane transport"/>
    <property type="evidence" value="ECO:0007669"/>
    <property type="project" value="InterPro"/>
</dbReference>
<dbReference type="AlphaFoldDB" id="A0A1E7Z044"/>
<evidence type="ECO:0000256" key="2">
    <source>
        <dbReference type="SAM" id="Coils"/>
    </source>
</evidence>
<dbReference type="EMBL" id="LZYE01000253">
    <property type="protein sequence ID" value="OFC33355.1"/>
    <property type="molecule type" value="Genomic_DNA"/>
</dbReference>
<dbReference type="Pfam" id="PF25885">
    <property type="entry name" value="HH_EMRA"/>
    <property type="match status" value="1"/>
</dbReference>
<dbReference type="Pfam" id="PF25954">
    <property type="entry name" value="Beta-barrel_RND_2"/>
    <property type="match status" value="1"/>
</dbReference>
<dbReference type="Gene3D" id="2.40.50.100">
    <property type="match status" value="1"/>
</dbReference>
<keyword evidence="2" id="KW-0175">Coiled coil</keyword>
<dbReference type="GO" id="GO:0030313">
    <property type="term" value="C:cell envelope"/>
    <property type="evidence" value="ECO:0007669"/>
    <property type="project" value="UniProtKB-SubCell"/>
</dbReference>
<keyword evidence="3" id="KW-0812">Transmembrane</keyword>
<sequence length="386" mass="42868">MAELSEDLSQTPIRSRRNYLVFGLILALLLMGWAAWWVLVGSRRIATNDAYVEGNVTPVQAQSAGTIRRVYVENTEYVRAGTILASLQGDRSLLALQASEAALGRTVRQLRQEFAAVQETQAKLRAQQAQLTKLRDDLQRYRGAQASGAVATIQIADTTQDVNALQAEIAATAAKLQAAQALVEGTTLQNNPQVRAAVADLERRYIDWARRDLRAPISGFVVQRSAYPGLMIHPGERLFTIVPLDDLWVVANVKETQMAHLRPGQPVRLESYYYGDRVIFHGTVQGLLPGAGSAFAVLPPENATGNYIHIVERVPIRISLRRAEIRRYPLRPGLSMIAHIDIHQEGPKNVLEPITTTPTRGYESRIYAGELKRARRLAQRIIARNS</sequence>
<evidence type="ECO:0000313" key="7">
    <source>
        <dbReference type="EMBL" id="OFC62084.1"/>
    </source>
</evidence>
<dbReference type="RefSeq" id="WP_038472016.1">
    <property type="nucleotide sequence ID" value="NZ_CP133598.1"/>
</dbReference>
<dbReference type="PANTHER" id="PTHR30386:SF19">
    <property type="entry name" value="MULTIDRUG EXPORT PROTEIN EMRA-RELATED"/>
    <property type="match status" value="1"/>
</dbReference>
<dbReference type="PANTHER" id="PTHR30386">
    <property type="entry name" value="MEMBRANE FUSION SUBUNIT OF EMRAB-TOLC MULTIDRUG EFFLUX PUMP"/>
    <property type="match status" value="1"/>
</dbReference>
<evidence type="ECO:0000313" key="9">
    <source>
        <dbReference type="Proteomes" id="UP000175707"/>
    </source>
</evidence>
<evidence type="ECO:0000259" key="4">
    <source>
        <dbReference type="Pfam" id="PF25885"/>
    </source>
</evidence>
<feature type="domain" description="CusB-like beta-barrel" evidence="5">
    <location>
        <begin position="247"/>
        <end position="291"/>
    </location>
</feature>
<dbReference type="EMBL" id="LZYH01000289">
    <property type="protein sequence ID" value="OFC62084.1"/>
    <property type="molecule type" value="Genomic_DNA"/>
</dbReference>
<dbReference type="InterPro" id="IPR058792">
    <property type="entry name" value="Beta-barrel_RND_2"/>
</dbReference>
<accession>A0A1E7Z044</accession>
<feature type="domain" description="Multidrug export protein EmrA/FarA alpha-helical hairpin" evidence="4">
    <location>
        <begin position="94"/>
        <end position="210"/>
    </location>
</feature>
<comment type="caution">
    <text evidence="7">The sequence shown here is derived from an EMBL/GenBank/DDBJ whole genome shotgun (WGS) entry which is preliminary data.</text>
</comment>
<protein>
    <submittedName>
        <fullName evidence="7">Multidrug transporter</fullName>
    </submittedName>
</protein>
<evidence type="ECO:0000259" key="5">
    <source>
        <dbReference type="Pfam" id="PF25954"/>
    </source>
</evidence>
<dbReference type="InterPro" id="IPR058633">
    <property type="entry name" value="EmrA/FarA_HH"/>
</dbReference>
<organism evidence="7 9">
    <name type="scientific">Acidithiobacillus caldus</name>
    <dbReference type="NCBI Taxonomy" id="33059"/>
    <lineage>
        <taxon>Bacteria</taxon>
        <taxon>Pseudomonadati</taxon>
        <taxon>Pseudomonadota</taxon>
        <taxon>Acidithiobacillia</taxon>
        <taxon>Acidithiobacillales</taxon>
        <taxon>Acidithiobacillaceae</taxon>
        <taxon>Acidithiobacillus</taxon>
    </lineage>
</organism>
<dbReference type="SUPFAM" id="SSF111369">
    <property type="entry name" value="HlyD-like secretion proteins"/>
    <property type="match status" value="1"/>
</dbReference>
<feature type="coiled-coil region" evidence="2">
    <location>
        <begin position="107"/>
        <end position="182"/>
    </location>
</feature>
<dbReference type="Proteomes" id="UP000175616">
    <property type="component" value="Unassembled WGS sequence"/>
</dbReference>